<feature type="chain" id="PRO_5045526592" evidence="1">
    <location>
        <begin position="25"/>
        <end position="301"/>
    </location>
</feature>
<keyword evidence="1" id="KW-0732">Signal</keyword>
<reference evidence="2 3" key="1">
    <citation type="submission" date="2023-01" db="EMBL/GenBank/DDBJ databases">
        <title>Novel diversity within Roseofilum (Cyanobacteria; Desertifilaceae) from marine benthic mats with descriptions of four novel species.</title>
        <authorList>
            <person name="Wang Y."/>
            <person name="Berthold D.E."/>
            <person name="Hu J."/>
            <person name="Lefler F.W."/>
            <person name="Laughinghouse H.D. IV."/>
        </authorList>
    </citation>
    <scope>NUCLEOTIDE SEQUENCE [LARGE SCALE GENOMIC DNA]</scope>
    <source>
        <strain evidence="2 3">BLCC-M154</strain>
    </source>
</reference>
<organism evidence="2 3">
    <name type="scientific">Roseofilum acuticapitatum BLCC-M154</name>
    <dbReference type="NCBI Taxonomy" id="3022444"/>
    <lineage>
        <taxon>Bacteria</taxon>
        <taxon>Bacillati</taxon>
        <taxon>Cyanobacteriota</taxon>
        <taxon>Cyanophyceae</taxon>
        <taxon>Desertifilales</taxon>
        <taxon>Desertifilaceae</taxon>
        <taxon>Roseofilum</taxon>
        <taxon>Roseofilum acuticapitatum</taxon>
    </lineage>
</organism>
<dbReference type="EMBL" id="JAQOSP010000026">
    <property type="protein sequence ID" value="MDJ1168577.1"/>
    <property type="molecule type" value="Genomic_DNA"/>
</dbReference>
<accession>A0ABT7APQ0</accession>
<dbReference type="Proteomes" id="UP001235303">
    <property type="component" value="Unassembled WGS sequence"/>
</dbReference>
<comment type="caution">
    <text evidence="2">The sequence shown here is derived from an EMBL/GenBank/DDBJ whole genome shotgun (WGS) entry which is preliminary data.</text>
</comment>
<evidence type="ECO:0000256" key="1">
    <source>
        <dbReference type="SAM" id="SignalP"/>
    </source>
</evidence>
<gene>
    <name evidence="2" type="ORF">PMG71_03965</name>
</gene>
<evidence type="ECO:0000313" key="2">
    <source>
        <dbReference type="EMBL" id="MDJ1168577.1"/>
    </source>
</evidence>
<name>A0ABT7APQ0_9CYAN</name>
<evidence type="ECO:0000313" key="3">
    <source>
        <dbReference type="Proteomes" id="UP001235303"/>
    </source>
</evidence>
<feature type="signal peptide" evidence="1">
    <location>
        <begin position="1"/>
        <end position="24"/>
    </location>
</feature>
<keyword evidence="3" id="KW-1185">Reference proteome</keyword>
<protein>
    <submittedName>
        <fullName evidence="2">Uncharacterized protein</fullName>
    </submittedName>
</protein>
<sequence length="301" mass="33392">MSVLSKTLGMALVLSLSYGLPSLAQTSTFALTPEVTVMEDGRNYRFEAGQGIYRVRYNYTGKNWTHADVAPIRINTNQPIAILPIQYTANSMQPGAKVEDYHVGLYWNTVTANELYQRLTALGFYVLVPTIQMYGENLDGFQALEHYIAGVHKGNRNVQTLILTADAHVVSEANPFPGAQMLVTGLHERDRQWENRIQAKLQPFYQQQGLRNIGPRVRGGKSDREGHSLAWHPLIERAAEYNPHVAILEVAQAREIMAKVGSWERAAQWATPVFDAVAAAMAEQACVNGAQLPQVCGNVTN</sequence>
<dbReference type="RefSeq" id="WP_283752339.1">
    <property type="nucleotide sequence ID" value="NZ_JAQOSP010000026.1"/>
</dbReference>
<proteinExistence type="predicted"/>